<evidence type="ECO:0000313" key="1">
    <source>
        <dbReference type="Proteomes" id="UP000887576"/>
    </source>
</evidence>
<dbReference type="Proteomes" id="UP000887576">
    <property type="component" value="Unplaced"/>
</dbReference>
<reference evidence="2" key="1">
    <citation type="submission" date="2022-11" db="UniProtKB">
        <authorList>
            <consortium name="WormBaseParasite"/>
        </authorList>
    </citation>
    <scope>IDENTIFICATION</scope>
</reference>
<evidence type="ECO:0000313" key="2">
    <source>
        <dbReference type="WBParaSite" id="JU765_v2.g16569.t1"/>
    </source>
</evidence>
<organism evidence="1 2">
    <name type="scientific">Panagrolaimus sp. JU765</name>
    <dbReference type="NCBI Taxonomy" id="591449"/>
    <lineage>
        <taxon>Eukaryota</taxon>
        <taxon>Metazoa</taxon>
        <taxon>Ecdysozoa</taxon>
        <taxon>Nematoda</taxon>
        <taxon>Chromadorea</taxon>
        <taxon>Rhabditida</taxon>
        <taxon>Tylenchina</taxon>
        <taxon>Panagrolaimomorpha</taxon>
        <taxon>Panagrolaimoidea</taxon>
        <taxon>Panagrolaimidae</taxon>
        <taxon>Panagrolaimus</taxon>
    </lineage>
</organism>
<accession>A0AC34QI91</accession>
<sequence length="117" mass="11937">MVIVAGVEGFKVVGTAVDGLDVVGTAVEGFKVVGMAVEGLEVVGAAVEGFMVIVAGVDGFKVVGTAVVITFDVVEAVGGGTVEVQFGGMVSPASESKKNPNKKITRRKTILKNSKRK</sequence>
<proteinExistence type="predicted"/>
<name>A0AC34QI91_9BILA</name>
<protein>
    <submittedName>
        <fullName evidence="2">Uncharacterized protein</fullName>
    </submittedName>
</protein>
<dbReference type="WBParaSite" id="JU765_v2.g16569.t1">
    <property type="protein sequence ID" value="JU765_v2.g16569.t1"/>
    <property type="gene ID" value="JU765_v2.g16569"/>
</dbReference>